<name>A0A2D1U0I7_9SPHI</name>
<dbReference type="PANTHER" id="PTHR14226">
    <property type="entry name" value="NEUROPATHY TARGET ESTERASE/SWISS CHEESE D.MELANOGASTER"/>
    <property type="match status" value="1"/>
</dbReference>
<evidence type="ECO:0000313" key="7">
    <source>
        <dbReference type="Proteomes" id="UP000223749"/>
    </source>
</evidence>
<dbReference type="Pfam" id="PF01734">
    <property type="entry name" value="Patatin"/>
    <property type="match status" value="1"/>
</dbReference>
<keyword evidence="3 4" id="KW-0443">Lipid metabolism</keyword>
<dbReference type="OrthoDB" id="9770965at2"/>
<dbReference type="GO" id="GO:0016042">
    <property type="term" value="P:lipid catabolic process"/>
    <property type="evidence" value="ECO:0007669"/>
    <property type="project" value="UniProtKB-UniRule"/>
</dbReference>
<keyword evidence="2 4" id="KW-0442">Lipid degradation</keyword>
<dbReference type="Proteomes" id="UP000223749">
    <property type="component" value="Chromosome"/>
</dbReference>
<evidence type="ECO:0000259" key="5">
    <source>
        <dbReference type="PROSITE" id="PS51635"/>
    </source>
</evidence>
<dbReference type="InterPro" id="IPR050301">
    <property type="entry name" value="NTE"/>
</dbReference>
<gene>
    <name evidence="6" type="ORF">CPT03_00880</name>
</gene>
<feature type="short sequence motif" description="GXSXG" evidence="4">
    <location>
        <begin position="56"/>
        <end position="60"/>
    </location>
</feature>
<proteinExistence type="predicted"/>
<dbReference type="RefSeq" id="WP_099437077.1">
    <property type="nucleotide sequence ID" value="NZ_CP024091.1"/>
</dbReference>
<protein>
    <submittedName>
        <fullName evidence="6">Patatin</fullName>
    </submittedName>
</protein>
<keyword evidence="1 4" id="KW-0378">Hydrolase</keyword>
<dbReference type="Gene3D" id="3.40.1090.10">
    <property type="entry name" value="Cytosolic phospholipase A2 catalytic domain"/>
    <property type="match status" value="2"/>
</dbReference>
<feature type="active site" description="Proton acceptor" evidence="4">
    <location>
        <position position="207"/>
    </location>
</feature>
<accession>A0A2D1U0I7</accession>
<feature type="short sequence motif" description="DGA/G" evidence="4">
    <location>
        <begin position="207"/>
        <end position="209"/>
    </location>
</feature>
<evidence type="ECO:0000256" key="4">
    <source>
        <dbReference type="PROSITE-ProRule" id="PRU01161"/>
    </source>
</evidence>
<dbReference type="GO" id="GO:0016787">
    <property type="term" value="F:hydrolase activity"/>
    <property type="evidence" value="ECO:0007669"/>
    <property type="project" value="UniProtKB-UniRule"/>
</dbReference>
<sequence length="776" mass="88609">MLIRILLILVLFISALNVNAQKVGLVLSGGGAKGLAHIGILKALEENNIPIDYITGTSMGGIVGAMYAAGYSPTQIEKIALSSDFQNWVSGRYKSDYSFFFQKKNINPSIITAKLSVDSNLRFNFRSNLVNDIPLNFALLELFAQASAISKDNFDNLFVPYRCMVSDVLSQNSITVKKGSLSDAVRATMTVPLIYRPIKLDDKYVFDGGLYNNFPADVMKETFNPDIIIGSNVSSKNFNEYPKNNDERLMNRLMVFMFLSKSDSTLIGPNGIYIQPNLSGYSVTNFNPVEALIKQGYDATIADMDQIKKKISRRVTTGDLMIKRTQFNNKKPNLVFSGITVSGVNTQQKKYIERLFKRDQNTFDLEDIKQGYYKLVADETFETIYPKITYNPVSDSYNFEIVAKPQKSFKIDFGGNMSSRPISNVFLGMQYNYLNQKSYTFGTNLYSGRFYESVQLSGRVDYPSRLPLFLAMEMTYNHFDYYKTSSIFIENPHPTYIEQTDRKIDLKIGFPLNRNTKVTLNTAFINNYDRYSPNNTFEVGNQLDKTVFSASRSTFAFEQYTFNRKQYATRGRNFLLSLNYFSGRESYTPGNITDGLTESAELTASKTEVNRKYRQWFNLKVSDENYFITKPKYALGYLLEAVLSNQPLFSNYYSTLLASPTFYPLQDSRSVFLENFRATSYLAGGIKNVYSIKRNLDLRLEGYVFLPYQKFEKIGFQGIDRMKPLTRWQYAATAGLVYHTPVGPISFSYNLYDDPIKRNGVLLHLGYLIYNKRSIE</sequence>
<dbReference type="KEGG" id="pgs:CPT03_00880"/>
<feature type="active site" description="Nucleophile" evidence="4">
    <location>
        <position position="58"/>
    </location>
</feature>
<dbReference type="InterPro" id="IPR016035">
    <property type="entry name" value="Acyl_Trfase/lysoPLipase"/>
</dbReference>
<feature type="domain" description="PNPLA" evidence="5">
    <location>
        <begin position="25"/>
        <end position="220"/>
    </location>
</feature>
<organism evidence="6 7">
    <name type="scientific">Pedobacter ginsengisoli</name>
    <dbReference type="NCBI Taxonomy" id="363852"/>
    <lineage>
        <taxon>Bacteria</taxon>
        <taxon>Pseudomonadati</taxon>
        <taxon>Bacteroidota</taxon>
        <taxon>Sphingobacteriia</taxon>
        <taxon>Sphingobacteriales</taxon>
        <taxon>Sphingobacteriaceae</taxon>
        <taxon>Pedobacter</taxon>
    </lineage>
</organism>
<feature type="short sequence motif" description="GXGXXG" evidence="4">
    <location>
        <begin position="29"/>
        <end position="34"/>
    </location>
</feature>
<evidence type="ECO:0000256" key="1">
    <source>
        <dbReference type="ARBA" id="ARBA00022801"/>
    </source>
</evidence>
<dbReference type="AlphaFoldDB" id="A0A2D1U0I7"/>
<keyword evidence="7" id="KW-1185">Reference proteome</keyword>
<evidence type="ECO:0000313" key="6">
    <source>
        <dbReference type="EMBL" id="ATP55123.1"/>
    </source>
</evidence>
<dbReference type="EMBL" id="CP024091">
    <property type="protein sequence ID" value="ATP55123.1"/>
    <property type="molecule type" value="Genomic_DNA"/>
</dbReference>
<reference evidence="6 7" key="1">
    <citation type="submission" date="2017-10" db="EMBL/GenBank/DDBJ databases">
        <title>Whole genome of Pedobacter ginsengisoli T01R-27 isolated from tomato rhizosphere.</title>
        <authorList>
            <person name="Weon H.-Y."/>
            <person name="Lee S.A."/>
            <person name="Sang M.K."/>
            <person name="Song J."/>
        </authorList>
    </citation>
    <scope>NUCLEOTIDE SEQUENCE [LARGE SCALE GENOMIC DNA]</scope>
    <source>
        <strain evidence="6 7">T01R-27</strain>
    </source>
</reference>
<dbReference type="InterPro" id="IPR002641">
    <property type="entry name" value="PNPLA_dom"/>
</dbReference>
<evidence type="ECO:0000256" key="3">
    <source>
        <dbReference type="ARBA" id="ARBA00023098"/>
    </source>
</evidence>
<dbReference type="SUPFAM" id="SSF52151">
    <property type="entry name" value="FabD/lysophospholipase-like"/>
    <property type="match status" value="1"/>
</dbReference>
<evidence type="ECO:0000256" key="2">
    <source>
        <dbReference type="ARBA" id="ARBA00022963"/>
    </source>
</evidence>
<dbReference type="CDD" id="cd07205">
    <property type="entry name" value="Pat_PNPLA6_PNPLA7_NTE1_like"/>
    <property type="match status" value="1"/>
</dbReference>
<dbReference type="PANTHER" id="PTHR14226:SF29">
    <property type="entry name" value="NEUROPATHY TARGET ESTERASE SWS"/>
    <property type="match status" value="1"/>
</dbReference>
<dbReference type="PROSITE" id="PS51635">
    <property type="entry name" value="PNPLA"/>
    <property type="match status" value="1"/>
</dbReference>